<dbReference type="RefSeq" id="WP_079646501.1">
    <property type="nucleotide sequence ID" value="NZ_FUYM01000001.1"/>
</dbReference>
<protein>
    <submittedName>
        <fullName evidence="2">4-carboxymuconolactone decarboxylase</fullName>
    </submittedName>
</protein>
<proteinExistence type="predicted"/>
<dbReference type="SUPFAM" id="SSF69118">
    <property type="entry name" value="AhpD-like"/>
    <property type="match status" value="1"/>
</dbReference>
<evidence type="ECO:0000313" key="2">
    <source>
        <dbReference type="EMBL" id="SKB29820.1"/>
    </source>
</evidence>
<reference evidence="3" key="1">
    <citation type="submission" date="2017-02" db="EMBL/GenBank/DDBJ databases">
        <authorList>
            <person name="Varghese N."/>
            <person name="Submissions S."/>
        </authorList>
    </citation>
    <scope>NUCLEOTIDE SEQUENCE [LARGE SCALE GENOMIC DNA]</scope>
    <source>
        <strain evidence="3">UM2</strain>
    </source>
</reference>
<dbReference type="OrthoDB" id="9801400at2"/>
<dbReference type="InterPro" id="IPR003779">
    <property type="entry name" value="CMD-like"/>
</dbReference>
<organism evidence="2 3">
    <name type="scientific">Rhizorhabdus histidinilytica</name>
    <dbReference type="NCBI Taxonomy" id="439228"/>
    <lineage>
        <taxon>Bacteria</taxon>
        <taxon>Pseudomonadati</taxon>
        <taxon>Pseudomonadota</taxon>
        <taxon>Alphaproteobacteria</taxon>
        <taxon>Sphingomonadales</taxon>
        <taxon>Sphingomonadaceae</taxon>
        <taxon>Rhizorhabdus</taxon>
    </lineage>
</organism>
<dbReference type="STRING" id="439228.SAMN06295920_101575"/>
<dbReference type="PANTHER" id="PTHR33570">
    <property type="entry name" value="4-CARBOXYMUCONOLACTONE DECARBOXYLASE FAMILY PROTEIN"/>
    <property type="match status" value="1"/>
</dbReference>
<name>A0A1T5A4C6_9SPHN</name>
<feature type="domain" description="Carboxymuconolactone decarboxylase-like" evidence="1">
    <location>
        <begin position="42"/>
        <end position="120"/>
    </location>
</feature>
<dbReference type="Proteomes" id="UP000189818">
    <property type="component" value="Unassembled WGS sequence"/>
</dbReference>
<evidence type="ECO:0000313" key="3">
    <source>
        <dbReference type="Proteomes" id="UP000189818"/>
    </source>
</evidence>
<gene>
    <name evidence="2" type="ORF">SAMN06295920_101575</name>
</gene>
<dbReference type="InterPro" id="IPR052512">
    <property type="entry name" value="4CMD/NDH-1_regulator"/>
</dbReference>
<dbReference type="Gene3D" id="1.20.1290.10">
    <property type="entry name" value="AhpD-like"/>
    <property type="match status" value="1"/>
</dbReference>
<accession>A0A1T5A4C6</accession>
<dbReference type="InterPro" id="IPR029032">
    <property type="entry name" value="AhpD-like"/>
</dbReference>
<dbReference type="PANTHER" id="PTHR33570:SF2">
    <property type="entry name" value="CARBOXYMUCONOLACTONE DECARBOXYLASE-LIKE DOMAIN-CONTAINING PROTEIN"/>
    <property type="match status" value="1"/>
</dbReference>
<sequence length="143" mass="15230">MAKLDDKQEAGIGFITGIMGEKFGSAFRDSAASDRFGAPITRMAATACFHDAWQHEGISRKEKSIAIISMLVAQRQPLELKNHVKIGIANGLTVAELEGILVQLAPYVGFPCIATATSAVIEAMREAGVSPDGLQTSEERGLL</sequence>
<evidence type="ECO:0000259" key="1">
    <source>
        <dbReference type="Pfam" id="PF02627"/>
    </source>
</evidence>
<keyword evidence="3" id="KW-1185">Reference proteome</keyword>
<dbReference type="GO" id="GO:0051920">
    <property type="term" value="F:peroxiredoxin activity"/>
    <property type="evidence" value="ECO:0007669"/>
    <property type="project" value="InterPro"/>
</dbReference>
<dbReference type="AlphaFoldDB" id="A0A1T5A4C6"/>
<dbReference type="EMBL" id="FUYM01000001">
    <property type="protein sequence ID" value="SKB29820.1"/>
    <property type="molecule type" value="Genomic_DNA"/>
</dbReference>
<dbReference type="Pfam" id="PF02627">
    <property type="entry name" value="CMD"/>
    <property type="match status" value="1"/>
</dbReference>